<feature type="compositionally biased region" description="Basic and acidic residues" evidence="1">
    <location>
        <begin position="171"/>
        <end position="182"/>
    </location>
</feature>
<proteinExistence type="predicted"/>
<feature type="region of interest" description="Disordered" evidence="1">
    <location>
        <begin position="139"/>
        <end position="205"/>
    </location>
</feature>
<keyword evidence="3" id="KW-1185">Reference proteome</keyword>
<dbReference type="STRING" id="157652.A0A371HJS6"/>
<dbReference type="Proteomes" id="UP000257109">
    <property type="component" value="Unassembled WGS sequence"/>
</dbReference>
<evidence type="ECO:0000313" key="2">
    <source>
        <dbReference type="EMBL" id="RDY03051.1"/>
    </source>
</evidence>
<name>A0A371HJS6_MUCPR</name>
<protein>
    <recommendedName>
        <fullName evidence="4">Retrotransposon gag domain-containing protein</fullName>
    </recommendedName>
</protein>
<feature type="region of interest" description="Disordered" evidence="1">
    <location>
        <begin position="76"/>
        <end position="101"/>
    </location>
</feature>
<evidence type="ECO:0000313" key="3">
    <source>
        <dbReference type="Proteomes" id="UP000257109"/>
    </source>
</evidence>
<evidence type="ECO:0000256" key="1">
    <source>
        <dbReference type="SAM" id="MobiDB-lite"/>
    </source>
</evidence>
<feature type="non-terminal residue" evidence="2">
    <location>
        <position position="1"/>
    </location>
</feature>
<dbReference type="PANTHER" id="PTHR33240:SF15">
    <property type="entry name" value="GAG-PRO-LIKE PROTEIN"/>
    <property type="match status" value="1"/>
</dbReference>
<dbReference type="AlphaFoldDB" id="A0A371HJS6"/>
<dbReference type="PANTHER" id="PTHR33240">
    <property type="entry name" value="OS08G0508500 PROTEIN"/>
    <property type="match status" value="1"/>
</dbReference>
<evidence type="ECO:0008006" key="4">
    <source>
        <dbReference type="Google" id="ProtNLM"/>
    </source>
</evidence>
<sequence>MKHLEVVDLFDIKQNKGETLKNYLARYNNATVFQKGLRMGQFSDSLTLRKPLTMEEIRAWAEKHIEVDLLEVERQPSAGDTRPTLKGENKYPTKPKDYPLTLTPLHEKRTQILPYDHSTKDCHTLQEIERLVHEGNLGQYIRKGNEKTPTSPRASRKVERGEAPKGAQGRPGREEKQRERSRSPQRRNTRHKGVITTISGGGGGIRIERSRKRKASDVLVVRGKANVTPTPVITFGEKDMQYDLPRHDKPIVISVVVAEYKVERVLINQGSSANILYWSTYMKMGLKSIDMEPCTRRLYGFASEQVEIRGVVGWKPRLGKATTYDPSRCYTWLLTWKHRTT</sequence>
<organism evidence="2 3">
    <name type="scientific">Mucuna pruriens</name>
    <name type="common">Velvet bean</name>
    <name type="synonym">Dolichos pruriens</name>
    <dbReference type="NCBI Taxonomy" id="157652"/>
    <lineage>
        <taxon>Eukaryota</taxon>
        <taxon>Viridiplantae</taxon>
        <taxon>Streptophyta</taxon>
        <taxon>Embryophyta</taxon>
        <taxon>Tracheophyta</taxon>
        <taxon>Spermatophyta</taxon>
        <taxon>Magnoliopsida</taxon>
        <taxon>eudicotyledons</taxon>
        <taxon>Gunneridae</taxon>
        <taxon>Pentapetalae</taxon>
        <taxon>rosids</taxon>
        <taxon>fabids</taxon>
        <taxon>Fabales</taxon>
        <taxon>Fabaceae</taxon>
        <taxon>Papilionoideae</taxon>
        <taxon>50 kb inversion clade</taxon>
        <taxon>NPAAA clade</taxon>
        <taxon>indigoferoid/millettioid clade</taxon>
        <taxon>Phaseoleae</taxon>
        <taxon>Mucuna</taxon>
    </lineage>
</organism>
<accession>A0A371HJS6</accession>
<feature type="compositionally biased region" description="Basic residues" evidence="1">
    <location>
        <begin position="183"/>
        <end position="193"/>
    </location>
</feature>
<dbReference type="EMBL" id="QJKJ01002396">
    <property type="protein sequence ID" value="RDY03051.1"/>
    <property type="molecule type" value="Genomic_DNA"/>
</dbReference>
<gene>
    <name evidence="2" type="ORF">CR513_13392</name>
</gene>
<reference evidence="2" key="1">
    <citation type="submission" date="2018-05" db="EMBL/GenBank/DDBJ databases">
        <title>Draft genome of Mucuna pruriens seed.</title>
        <authorList>
            <person name="Nnadi N.E."/>
            <person name="Vos R."/>
            <person name="Hasami M.H."/>
            <person name="Devisetty U.K."/>
            <person name="Aguiy J.C."/>
        </authorList>
    </citation>
    <scope>NUCLEOTIDE SEQUENCE [LARGE SCALE GENOMIC DNA]</scope>
    <source>
        <strain evidence="2">JCA_2017</strain>
    </source>
</reference>
<feature type="compositionally biased region" description="Basic and acidic residues" evidence="1">
    <location>
        <begin position="83"/>
        <end position="97"/>
    </location>
</feature>
<comment type="caution">
    <text evidence="2">The sequence shown here is derived from an EMBL/GenBank/DDBJ whole genome shotgun (WGS) entry which is preliminary data.</text>
</comment>